<evidence type="ECO:0000313" key="1">
    <source>
        <dbReference type="EMBL" id="RRT75617.1"/>
    </source>
</evidence>
<sequence length="157" mass="17137">MNANNNDDDDDDDDPFGDMGCITPNHTLGVDVVWIASHPIVLLEWRDRPVTCLLICLTVTIDFEVPNWLRGGDLTWGVPSWLCGVIDDPHGMPPIDSVAEASATHEADPLAKKMKVLVSKEAPCKDAPLAIAPRKETSLLWRGVPDEGIRSFLGLSP</sequence>
<name>A0A427AH84_ENSVE</name>
<reference evidence="1 2" key="1">
    <citation type="journal article" date="2014" name="Agronomy (Basel)">
        <title>A Draft Genome Sequence for Ensete ventricosum, the Drought-Tolerant Tree Against Hunger.</title>
        <authorList>
            <person name="Harrison J."/>
            <person name="Moore K.A."/>
            <person name="Paszkiewicz K."/>
            <person name="Jones T."/>
            <person name="Grant M."/>
            <person name="Ambacheew D."/>
            <person name="Muzemil S."/>
            <person name="Studholme D.J."/>
        </authorList>
    </citation>
    <scope>NUCLEOTIDE SEQUENCE [LARGE SCALE GENOMIC DNA]</scope>
</reference>
<dbReference type="Proteomes" id="UP000287651">
    <property type="component" value="Unassembled WGS sequence"/>
</dbReference>
<gene>
    <name evidence="1" type="ORF">B296_00021503</name>
</gene>
<dbReference type="AlphaFoldDB" id="A0A427AH84"/>
<protein>
    <submittedName>
        <fullName evidence="1">Uncharacterized protein</fullName>
    </submittedName>
</protein>
<evidence type="ECO:0000313" key="2">
    <source>
        <dbReference type="Proteomes" id="UP000287651"/>
    </source>
</evidence>
<accession>A0A427AH84</accession>
<dbReference type="EMBL" id="AMZH03002426">
    <property type="protein sequence ID" value="RRT75617.1"/>
    <property type="molecule type" value="Genomic_DNA"/>
</dbReference>
<organism evidence="1 2">
    <name type="scientific">Ensete ventricosum</name>
    <name type="common">Abyssinian banana</name>
    <name type="synonym">Musa ensete</name>
    <dbReference type="NCBI Taxonomy" id="4639"/>
    <lineage>
        <taxon>Eukaryota</taxon>
        <taxon>Viridiplantae</taxon>
        <taxon>Streptophyta</taxon>
        <taxon>Embryophyta</taxon>
        <taxon>Tracheophyta</taxon>
        <taxon>Spermatophyta</taxon>
        <taxon>Magnoliopsida</taxon>
        <taxon>Liliopsida</taxon>
        <taxon>Zingiberales</taxon>
        <taxon>Musaceae</taxon>
        <taxon>Ensete</taxon>
    </lineage>
</organism>
<comment type="caution">
    <text evidence="1">The sequence shown here is derived from an EMBL/GenBank/DDBJ whole genome shotgun (WGS) entry which is preliminary data.</text>
</comment>
<proteinExistence type="predicted"/>